<sequence length="914" mass="100094">MTTNLSHRRRMRLVPKFPGHIAIVAWVRALALGWGAGLPAADAVEPPGTPGATLWYTAPAENWTDALPLGNGRFAAMVFGQPRSERVALNEDTLTSGEPPTDYRAIDIRPRLAEVREMLATGRNAEADTLISKHWLGRNQPCYQPMGDLRLDFPAAGDPIGYRRWLDLATATTHVVFECDGVRQEREAFISYPDRAFVMRLRVSRPGTLEFGVRFTSPHPTARSVVDGARLVLRGQLPGYVGRRPLETVEAWGDQAKYPENFTPDGRRKPDAAQVLYGAPVEGRGMFFEAALVVETDGRLAATPEGGWRVTGATQAVLRIAAASSFNGYDRSPSRDGVDPSRRVEEDLALGQGRSFEALRERHVADYRVLFDRVALRLDGSPEKASLPTDARVAAFRESEDPGLAALLFDYGRYLMIAGSRPGSQPLNLQGKWNDQVIPPWASSYTVNINTEMNYWPAEVTGLSELQDPLFAMMRELAVTGATAARDMYGHRGWVVHHNTSLWRDSFPVDGVARTSFWNGTAAWLCSHLWERWLFTGDETFLRETAYPLMRGAAQFYADWLVPDADGMLVTPVSTSPENAFIALDGRVASVSLGCTMDLALIRELFSRTVEAAERLGVDQALTAELKEKLARLAGYRIGARGQLQEWREDYREAEPEHRHVSHLYGLHPGNQINPHDAPALYAAAARSLDLRGDEATGWSMGWKINLWARLLDGDRSYRIIRGFFHLVDPAAAGMRGGGLYRNLFDAHPPFQIDGNFGYTAGVAEMLLQSHAGFVHLLPALPSAWPGGEVRGLRSRGGFVVDLVWQGGSLSRARIRSTLGGNLRLRLPSPVRLAVAGSQVASGLNRNPLFRTTAAGVGEGMLAVPPTVPTSPESFTLDVPTAPGDSFEVTLVDGLGLQFSSGKGVSSVMAPVGL</sequence>
<dbReference type="InterPro" id="IPR027414">
    <property type="entry name" value="GH95_N_dom"/>
</dbReference>
<dbReference type="Proteomes" id="UP000290218">
    <property type="component" value="Unassembled WGS sequence"/>
</dbReference>
<dbReference type="Pfam" id="PF21307">
    <property type="entry name" value="Glyco_hydro_95_C"/>
    <property type="match status" value="1"/>
</dbReference>
<reference evidence="4 5" key="1">
    <citation type="submission" date="2019-01" db="EMBL/GenBank/DDBJ databases">
        <title>Lacunisphaera sp. strain TWA-58.</title>
        <authorList>
            <person name="Chen W.-M."/>
        </authorList>
    </citation>
    <scope>NUCLEOTIDE SEQUENCE [LARGE SCALE GENOMIC DNA]</scope>
    <source>
        <strain evidence="4 5">TWA-58</strain>
    </source>
</reference>
<evidence type="ECO:0000259" key="1">
    <source>
        <dbReference type="Pfam" id="PF14498"/>
    </source>
</evidence>
<dbReference type="EMBL" id="SDHX01000001">
    <property type="protein sequence ID" value="RXK55909.1"/>
    <property type="molecule type" value="Genomic_DNA"/>
</dbReference>
<evidence type="ECO:0000313" key="5">
    <source>
        <dbReference type="Proteomes" id="UP000290218"/>
    </source>
</evidence>
<feature type="domain" description="Alpha fucosidase A-like C-terminal" evidence="2">
    <location>
        <begin position="769"/>
        <end position="844"/>
    </location>
</feature>
<proteinExistence type="predicted"/>
<dbReference type="FunFam" id="1.50.10.10:FF:000028">
    <property type="entry name" value="Alpha-L-fucosidase 2"/>
    <property type="match status" value="1"/>
</dbReference>
<dbReference type="InterPro" id="IPR008928">
    <property type="entry name" value="6-hairpin_glycosidase_sf"/>
</dbReference>
<dbReference type="PANTHER" id="PTHR31084:SF0">
    <property type="entry name" value="ALPHA-L-FUCOSIDASE 2"/>
    <property type="match status" value="1"/>
</dbReference>
<comment type="caution">
    <text evidence="4">The sequence shown here is derived from an EMBL/GenBank/DDBJ whole genome shotgun (WGS) entry which is preliminary data.</text>
</comment>
<dbReference type="PANTHER" id="PTHR31084">
    <property type="entry name" value="ALPHA-L-FUCOSIDASE 2"/>
    <property type="match status" value="1"/>
</dbReference>
<dbReference type="Pfam" id="PF22124">
    <property type="entry name" value="Glyco_hydro_95_cat"/>
    <property type="match status" value="1"/>
</dbReference>
<evidence type="ECO:0000259" key="2">
    <source>
        <dbReference type="Pfam" id="PF21307"/>
    </source>
</evidence>
<dbReference type="Pfam" id="PF14498">
    <property type="entry name" value="Glyco_hyd_65N_2"/>
    <property type="match status" value="1"/>
</dbReference>
<dbReference type="InterPro" id="IPR012341">
    <property type="entry name" value="6hp_glycosidase-like_sf"/>
</dbReference>
<dbReference type="OrthoDB" id="9802600at2"/>
<dbReference type="RefSeq" id="WP_129047276.1">
    <property type="nucleotide sequence ID" value="NZ_SDHX01000001.1"/>
</dbReference>
<gene>
    <name evidence="4" type="ORF">ESB00_08525</name>
</gene>
<keyword evidence="5" id="KW-1185">Reference proteome</keyword>
<protein>
    <submittedName>
        <fullName evidence="4">Glycoside hydrolase family 95 protein</fullName>
    </submittedName>
</protein>
<feature type="domain" description="Glycosyl hydrolase family 95 N-terminal" evidence="1">
    <location>
        <begin position="54"/>
        <end position="328"/>
    </location>
</feature>
<keyword evidence="4" id="KW-0378">Hydrolase</keyword>
<feature type="domain" description="Glycosyl hydrolase family 95 catalytic" evidence="3">
    <location>
        <begin position="355"/>
        <end position="767"/>
    </location>
</feature>
<dbReference type="GO" id="GO:0004560">
    <property type="term" value="F:alpha-L-fucosidase activity"/>
    <property type="evidence" value="ECO:0007669"/>
    <property type="project" value="TreeGrafter"/>
</dbReference>
<evidence type="ECO:0000313" key="4">
    <source>
        <dbReference type="EMBL" id="RXK55909.1"/>
    </source>
</evidence>
<dbReference type="InterPro" id="IPR049053">
    <property type="entry name" value="AFCA-like_C"/>
</dbReference>
<dbReference type="SUPFAM" id="SSF48208">
    <property type="entry name" value="Six-hairpin glycosidases"/>
    <property type="match status" value="1"/>
</dbReference>
<dbReference type="GO" id="GO:0005975">
    <property type="term" value="P:carbohydrate metabolic process"/>
    <property type="evidence" value="ECO:0007669"/>
    <property type="project" value="InterPro"/>
</dbReference>
<evidence type="ECO:0000259" key="3">
    <source>
        <dbReference type="Pfam" id="PF22124"/>
    </source>
</evidence>
<dbReference type="InterPro" id="IPR054363">
    <property type="entry name" value="GH95_cat"/>
</dbReference>
<dbReference type="AlphaFoldDB" id="A0A4V1M6M4"/>
<dbReference type="Gene3D" id="1.50.10.10">
    <property type="match status" value="1"/>
</dbReference>
<name>A0A4V1M6M4_9BACT</name>
<organism evidence="4 5">
    <name type="scientific">Oleiharenicola lentus</name>
    <dbReference type="NCBI Taxonomy" id="2508720"/>
    <lineage>
        <taxon>Bacteria</taxon>
        <taxon>Pseudomonadati</taxon>
        <taxon>Verrucomicrobiota</taxon>
        <taxon>Opitutia</taxon>
        <taxon>Opitutales</taxon>
        <taxon>Opitutaceae</taxon>
        <taxon>Oleiharenicola</taxon>
    </lineage>
</organism>
<accession>A0A4V1M6M4</accession>
<dbReference type="Gene3D" id="2.70.98.50">
    <property type="entry name" value="putative glycoside hydrolase family protein from bacillus halodurans"/>
    <property type="match status" value="1"/>
</dbReference>